<feature type="signal peptide" evidence="1">
    <location>
        <begin position="1"/>
        <end position="20"/>
    </location>
</feature>
<dbReference type="EMBL" id="JBIAHM010000017">
    <property type="protein sequence ID" value="MFE9604811.1"/>
    <property type="molecule type" value="Genomic_DNA"/>
</dbReference>
<gene>
    <name evidence="2" type="ORF">ACFYNQ_40500</name>
</gene>
<evidence type="ECO:0000256" key="1">
    <source>
        <dbReference type="SAM" id="SignalP"/>
    </source>
</evidence>
<keyword evidence="3" id="KW-1185">Reference proteome</keyword>
<protein>
    <recommendedName>
        <fullName evidence="4">DUF3558 domain-containing protein</fullName>
    </recommendedName>
</protein>
<keyword evidence="1" id="KW-0732">Signal</keyword>
<reference evidence="2 3" key="1">
    <citation type="submission" date="2024-10" db="EMBL/GenBank/DDBJ databases">
        <title>The Natural Products Discovery Center: Release of the First 8490 Sequenced Strains for Exploring Actinobacteria Biosynthetic Diversity.</title>
        <authorList>
            <person name="Kalkreuter E."/>
            <person name="Kautsar S.A."/>
            <person name="Yang D."/>
            <person name="Bader C.D."/>
            <person name="Teijaro C.N."/>
            <person name="Fluegel L."/>
            <person name="Davis C.M."/>
            <person name="Simpson J.R."/>
            <person name="Lauterbach L."/>
            <person name="Steele A.D."/>
            <person name="Gui C."/>
            <person name="Meng S."/>
            <person name="Li G."/>
            <person name="Viehrig K."/>
            <person name="Ye F."/>
            <person name="Su P."/>
            <person name="Kiefer A.F."/>
            <person name="Nichols A."/>
            <person name="Cepeda A.J."/>
            <person name="Yan W."/>
            <person name="Fan B."/>
            <person name="Jiang Y."/>
            <person name="Adhikari A."/>
            <person name="Zheng C.-J."/>
            <person name="Schuster L."/>
            <person name="Cowan T.M."/>
            <person name="Smanski M.J."/>
            <person name="Chevrette M.G."/>
            <person name="De Carvalho L.P.S."/>
            <person name="Shen B."/>
        </authorList>
    </citation>
    <scope>NUCLEOTIDE SEQUENCE [LARGE SCALE GENOMIC DNA]</scope>
    <source>
        <strain evidence="2 3">NPDC006488</strain>
    </source>
</reference>
<accession>A0ABW6MFD3</accession>
<dbReference type="PROSITE" id="PS51257">
    <property type="entry name" value="PROKAR_LIPOPROTEIN"/>
    <property type="match status" value="1"/>
</dbReference>
<dbReference type="RefSeq" id="WP_388113704.1">
    <property type="nucleotide sequence ID" value="NZ_JBIAHM010000017.1"/>
</dbReference>
<feature type="chain" id="PRO_5045577014" description="DUF3558 domain-containing protein" evidence="1">
    <location>
        <begin position="21"/>
        <end position="175"/>
    </location>
</feature>
<name>A0ABW6MFD3_9ACTN</name>
<evidence type="ECO:0000313" key="2">
    <source>
        <dbReference type="EMBL" id="MFE9604811.1"/>
    </source>
</evidence>
<organism evidence="2 3">
    <name type="scientific">Streptomyces hokutonensis</name>
    <dbReference type="NCBI Taxonomy" id="1306990"/>
    <lineage>
        <taxon>Bacteria</taxon>
        <taxon>Bacillati</taxon>
        <taxon>Actinomycetota</taxon>
        <taxon>Actinomycetes</taxon>
        <taxon>Kitasatosporales</taxon>
        <taxon>Streptomycetaceae</taxon>
        <taxon>Streptomyces</taxon>
    </lineage>
</organism>
<sequence length="175" mass="18970">MRAVLLGLSALAVLVFVVSCDDPADHQIPKAICGTHIDPAVSRPLVTSDEDLHEYNRVDRSEAITAPCVLLSGPDPVLDLGFSWDPNPTDLMYLAQGTGSVSHVTDPHAIDFTYKTVVGTDGAISIAPCQTNGGKYFTLTLQVPQISLTDQTHRKDIEKFMRAYFPATLKTLGCR</sequence>
<proteinExistence type="predicted"/>
<evidence type="ECO:0000313" key="3">
    <source>
        <dbReference type="Proteomes" id="UP001601303"/>
    </source>
</evidence>
<dbReference type="Proteomes" id="UP001601303">
    <property type="component" value="Unassembled WGS sequence"/>
</dbReference>
<comment type="caution">
    <text evidence="2">The sequence shown here is derived from an EMBL/GenBank/DDBJ whole genome shotgun (WGS) entry which is preliminary data.</text>
</comment>
<evidence type="ECO:0008006" key="4">
    <source>
        <dbReference type="Google" id="ProtNLM"/>
    </source>
</evidence>